<evidence type="ECO:0000313" key="7">
    <source>
        <dbReference type="Proteomes" id="UP000762676"/>
    </source>
</evidence>
<dbReference type="GO" id="GO:0016020">
    <property type="term" value="C:membrane"/>
    <property type="evidence" value="ECO:0007669"/>
    <property type="project" value="TreeGrafter"/>
</dbReference>
<dbReference type="EMBL" id="BMAT01000854">
    <property type="protein sequence ID" value="GFR74598.1"/>
    <property type="molecule type" value="Genomic_DNA"/>
</dbReference>
<proteinExistence type="predicted"/>
<keyword evidence="3" id="KW-0863">Zinc-finger</keyword>
<dbReference type="InterPro" id="IPR052248">
    <property type="entry name" value="Arf-GAP_FG-repeat_protein"/>
</dbReference>
<evidence type="ECO:0000313" key="6">
    <source>
        <dbReference type="EMBL" id="GFR74598.1"/>
    </source>
</evidence>
<evidence type="ECO:0000256" key="4">
    <source>
        <dbReference type="ARBA" id="ARBA00022833"/>
    </source>
</evidence>
<dbReference type="Proteomes" id="UP000762676">
    <property type="component" value="Unassembled WGS sequence"/>
</dbReference>
<dbReference type="PANTHER" id="PTHR46134:SF3">
    <property type="entry name" value="ARFGAP WITH FG REPEATS 1"/>
    <property type="match status" value="1"/>
</dbReference>
<keyword evidence="4" id="KW-0862">Zinc</keyword>
<sequence length="541" mass="54093">MPSVIKYTDLASSCSLVLVSNVFSGISHPFQLNRKVYLGLYDSRAWPEPDSRDEQRVRDYMVQKYENRRWYVAATDAMREEARRTNEAALTTGKQQSKTPLRWQLGEHAANKPAAIPPATSGVTVPLPGAVKTPFAAASSGGLAQPPSAPGKLAQPPVQPSAASNATTSSSSSGFDLLGDLRGDPFASSAGGSMTNHTGDAGGFADFSSFNSISSTTPAAPAPAPQMTPTAFPPLSTTPLQPLGFGQAPPTAASVPQPAASSTTASLTSNGGDRYAALADLDSAFSAPATTATSINWGGMTDATATAGGAGGLNWGATSSAAGGGVAWNSTSSAAPAGAGSGQINWNSQPGLGTVPASSTFAVPAPGKPGNPFLSSMPAANPFSASAGVPGGMSPFSTPAAPASSVNPFGGSMAASQFSQAGGQGMMPAASVAGGQFASPFAAQTASVGGGFAQFPPMQNGTGSGSMFGMPATSAFGSQGAGFPGQPQPQQQQFMMPAQQLGGWGQMGAPAQQPMANPFMNAAATMQNQVPPPSGSSNPFL</sequence>
<keyword evidence="1" id="KW-0479">Metal-binding</keyword>
<evidence type="ECO:0000256" key="5">
    <source>
        <dbReference type="SAM" id="MobiDB-lite"/>
    </source>
</evidence>
<name>A0AAV4FPE2_9GAST</name>
<keyword evidence="7" id="KW-1185">Reference proteome</keyword>
<feature type="compositionally biased region" description="Low complexity" evidence="5">
    <location>
        <begin position="248"/>
        <end position="267"/>
    </location>
</feature>
<dbReference type="PANTHER" id="PTHR46134">
    <property type="entry name" value="DRONGO, ISOFORM F"/>
    <property type="match status" value="1"/>
</dbReference>
<gene>
    <name evidence="6" type="ORF">ElyMa_000433800</name>
</gene>
<evidence type="ECO:0000256" key="1">
    <source>
        <dbReference type="ARBA" id="ARBA00022723"/>
    </source>
</evidence>
<dbReference type="GO" id="GO:0008270">
    <property type="term" value="F:zinc ion binding"/>
    <property type="evidence" value="ECO:0007669"/>
    <property type="project" value="UniProtKB-KW"/>
</dbReference>
<evidence type="ECO:0000256" key="3">
    <source>
        <dbReference type="ARBA" id="ARBA00022771"/>
    </source>
</evidence>
<comment type="caution">
    <text evidence="6">The sequence shown here is derived from an EMBL/GenBank/DDBJ whole genome shotgun (WGS) entry which is preliminary data.</text>
</comment>
<feature type="region of interest" description="Disordered" evidence="5">
    <location>
        <begin position="215"/>
        <end position="267"/>
    </location>
</feature>
<protein>
    <submittedName>
        <fullName evidence="6">ARF-GAP domain and FG repeat-containing protein 1-like</fullName>
    </submittedName>
</protein>
<keyword evidence="2" id="KW-0677">Repeat</keyword>
<feature type="region of interest" description="Disordered" evidence="5">
    <location>
        <begin position="137"/>
        <end position="177"/>
    </location>
</feature>
<evidence type="ECO:0000256" key="2">
    <source>
        <dbReference type="ARBA" id="ARBA00022737"/>
    </source>
</evidence>
<organism evidence="6 7">
    <name type="scientific">Elysia marginata</name>
    <dbReference type="NCBI Taxonomy" id="1093978"/>
    <lineage>
        <taxon>Eukaryota</taxon>
        <taxon>Metazoa</taxon>
        <taxon>Spiralia</taxon>
        <taxon>Lophotrochozoa</taxon>
        <taxon>Mollusca</taxon>
        <taxon>Gastropoda</taxon>
        <taxon>Heterobranchia</taxon>
        <taxon>Euthyneura</taxon>
        <taxon>Panpulmonata</taxon>
        <taxon>Sacoglossa</taxon>
        <taxon>Placobranchoidea</taxon>
        <taxon>Plakobranchidae</taxon>
        <taxon>Elysia</taxon>
    </lineage>
</organism>
<reference evidence="6 7" key="1">
    <citation type="journal article" date="2021" name="Elife">
        <title>Chloroplast acquisition without the gene transfer in kleptoplastic sea slugs, Plakobranchus ocellatus.</title>
        <authorList>
            <person name="Maeda T."/>
            <person name="Takahashi S."/>
            <person name="Yoshida T."/>
            <person name="Shimamura S."/>
            <person name="Takaki Y."/>
            <person name="Nagai Y."/>
            <person name="Toyoda A."/>
            <person name="Suzuki Y."/>
            <person name="Arimoto A."/>
            <person name="Ishii H."/>
            <person name="Satoh N."/>
            <person name="Nishiyama T."/>
            <person name="Hasebe M."/>
            <person name="Maruyama T."/>
            <person name="Minagawa J."/>
            <person name="Obokata J."/>
            <person name="Shigenobu S."/>
        </authorList>
    </citation>
    <scope>NUCLEOTIDE SEQUENCE [LARGE SCALE GENOMIC DNA]</scope>
</reference>
<feature type="region of interest" description="Disordered" evidence="5">
    <location>
        <begin position="330"/>
        <end position="352"/>
    </location>
</feature>
<dbReference type="AlphaFoldDB" id="A0AAV4FPE2"/>
<dbReference type="GO" id="GO:0005737">
    <property type="term" value="C:cytoplasm"/>
    <property type="evidence" value="ECO:0007669"/>
    <property type="project" value="TreeGrafter"/>
</dbReference>
<feature type="compositionally biased region" description="Low complexity" evidence="5">
    <location>
        <begin position="161"/>
        <end position="173"/>
    </location>
</feature>
<accession>A0AAV4FPE2</accession>
<feature type="compositionally biased region" description="Polar residues" evidence="5">
    <location>
        <begin position="343"/>
        <end position="352"/>
    </location>
</feature>